<sequence length="431" mass="48304">MSIYSQQVILNGDLNGTTTFTFTNTSKTVLVINEPDYSQFTITRFTMSNIIISNLQAPFLIVNSNQTMVNVNIDNCNFQNITLPQSLFTLNSESVPIQFEVTNTTYSNSTSSFYTGFNINLKLLNSNFLDNQLNQNQSLIISNSDNIDINNCQFLYNRISSHLIDIRQSNQIRVNTSIFSQNILLNNHSSDKMYNSLMSIESQQIFIESVQLNMNINISGIWLFSNSVAQLTNLQYSSNQVDNQSTLLWCGQNSIVNLTSTIFSNNWSYIGPLITTFNSSLSLESCQFSDNIGNISEIDSSDVTFSQITLNSNTNFHLFTCFNSSIQFQDTTSININSLIQQSQVTCLDNSCQINGIYSNSANCLLTQTPTPTPSITNNSKTKSARIALIVILSVSSAALIIGIISYYFIIYRKQHALQSYDKLTSNYPLL</sequence>
<evidence type="ECO:0000256" key="1">
    <source>
        <dbReference type="SAM" id="Phobius"/>
    </source>
</evidence>
<keyword evidence="3" id="KW-1185">Reference proteome</keyword>
<evidence type="ECO:0008006" key="4">
    <source>
        <dbReference type="Google" id="ProtNLM"/>
    </source>
</evidence>
<keyword evidence="1" id="KW-0472">Membrane</keyword>
<keyword evidence="1" id="KW-0812">Transmembrane</keyword>
<accession>A0A152A5M8</accession>
<dbReference type="AlphaFoldDB" id="A0A152A5M8"/>
<organism evidence="2 3">
    <name type="scientific">Tieghemostelium lacteum</name>
    <name type="common">Slime mold</name>
    <name type="synonym">Dictyostelium lacteum</name>
    <dbReference type="NCBI Taxonomy" id="361077"/>
    <lineage>
        <taxon>Eukaryota</taxon>
        <taxon>Amoebozoa</taxon>
        <taxon>Evosea</taxon>
        <taxon>Eumycetozoa</taxon>
        <taxon>Dictyostelia</taxon>
        <taxon>Dictyosteliales</taxon>
        <taxon>Raperosteliaceae</taxon>
        <taxon>Tieghemostelium</taxon>
    </lineage>
</organism>
<comment type="caution">
    <text evidence="2">The sequence shown here is derived from an EMBL/GenBank/DDBJ whole genome shotgun (WGS) entry which is preliminary data.</text>
</comment>
<reference evidence="2 3" key="1">
    <citation type="submission" date="2015-12" db="EMBL/GenBank/DDBJ databases">
        <title>Dictyostelia acquired genes for synthesis and detection of signals that induce cell-type specialization by lateral gene transfer from prokaryotes.</title>
        <authorList>
            <person name="Gloeckner G."/>
            <person name="Schaap P."/>
        </authorList>
    </citation>
    <scope>NUCLEOTIDE SEQUENCE [LARGE SCALE GENOMIC DNA]</scope>
    <source>
        <strain evidence="2 3">TK</strain>
    </source>
</reference>
<keyword evidence="1" id="KW-1133">Transmembrane helix</keyword>
<protein>
    <recommendedName>
        <fullName evidence="4">Transmembrane protein</fullName>
    </recommendedName>
</protein>
<dbReference type="Proteomes" id="UP000076078">
    <property type="component" value="Unassembled WGS sequence"/>
</dbReference>
<evidence type="ECO:0000313" key="2">
    <source>
        <dbReference type="EMBL" id="KYR01528.1"/>
    </source>
</evidence>
<name>A0A152A5M8_TIELA</name>
<feature type="transmembrane region" description="Helical" evidence="1">
    <location>
        <begin position="387"/>
        <end position="410"/>
    </location>
</feature>
<dbReference type="EMBL" id="LODT01000006">
    <property type="protein sequence ID" value="KYR01528.1"/>
    <property type="molecule type" value="Genomic_DNA"/>
</dbReference>
<proteinExistence type="predicted"/>
<dbReference type="InParanoid" id="A0A152A5M8"/>
<dbReference type="FunCoup" id="A0A152A5M8">
    <property type="interactions" value="1"/>
</dbReference>
<evidence type="ECO:0000313" key="3">
    <source>
        <dbReference type="Proteomes" id="UP000076078"/>
    </source>
</evidence>
<gene>
    <name evidence="2" type="ORF">DLAC_01522</name>
</gene>